<organism evidence="1 2">
    <name type="scientific">Parageobacillus thermantarcticus</name>
    <dbReference type="NCBI Taxonomy" id="186116"/>
    <lineage>
        <taxon>Bacteria</taxon>
        <taxon>Bacillati</taxon>
        <taxon>Bacillota</taxon>
        <taxon>Bacilli</taxon>
        <taxon>Bacillales</taxon>
        <taxon>Anoxybacillaceae</taxon>
        <taxon>Parageobacillus</taxon>
    </lineage>
</organism>
<sequence length="48" mass="5602">MDTPVVEMKKSCIKELMESGKVELFKVDDEGKVILDPNNPDHREWLEE</sequence>
<dbReference type="EMBL" id="FOJS01000046">
    <property type="protein sequence ID" value="SFA53869.1"/>
    <property type="molecule type" value="Genomic_DNA"/>
</dbReference>
<dbReference type="Proteomes" id="UP000198650">
    <property type="component" value="Unassembled WGS sequence"/>
</dbReference>
<gene>
    <name evidence="1" type="ORF">SAMN05192569_10462</name>
</gene>
<name>A0A1I0TQ57_9BACL</name>
<protein>
    <submittedName>
        <fullName evidence="1">Uncharacterized protein</fullName>
    </submittedName>
</protein>
<evidence type="ECO:0000313" key="2">
    <source>
        <dbReference type="Proteomes" id="UP000198650"/>
    </source>
</evidence>
<accession>A0A1I0TQ57</accession>
<reference evidence="2" key="1">
    <citation type="submission" date="2016-10" db="EMBL/GenBank/DDBJ databases">
        <authorList>
            <person name="Varghese N."/>
            <person name="Submissions S."/>
        </authorList>
    </citation>
    <scope>NUCLEOTIDE SEQUENCE [LARGE SCALE GENOMIC DNA]</scope>
    <source>
        <strain evidence="2">M1</strain>
    </source>
</reference>
<evidence type="ECO:0000313" key="1">
    <source>
        <dbReference type="EMBL" id="SFA53869.1"/>
    </source>
</evidence>
<dbReference type="AlphaFoldDB" id="A0A1I0TQ57"/>
<proteinExistence type="predicted"/>
<keyword evidence="2" id="KW-1185">Reference proteome</keyword>